<evidence type="ECO:0000313" key="1">
    <source>
        <dbReference type="EMBL" id="PIA16911.1"/>
    </source>
</evidence>
<dbReference type="EMBL" id="KZ303497">
    <property type="protein sequence ID" value="PIA16911.1"/>
    <property type="molecule type" value="Genomic_DNA"/>
</dbReference>
<dbReference type="AlphaFoldDB" id="A0A2G5BD26"/>
<reference evidence="1 2" key="1">
    <citation type="journal article" date="2015" name="Genome Biol. Evol.">
        <title>Phylogenomic analyses indicate that early fungi evolved digesting cell walls of algal ancestors of land plants.</title>
        <authorList>
            <person name="Chang Y."/>
            <person name="Wang S."/>
            <person name="Sekimoto S."/>
            <person name="Aerts A.L."/>
            <person name="Choi C."/>
            <person name="Clum A."/>
            <person name="LaButti K.M."/>
            <person name="Lindquist E.A."/>
            <person name="Yee Ngan C."/>
            <person name="Ohm R.A."/>
            <person name="Salamov A.A."/>
            <person name="Grigoriev I.V."/>
            <person name="Spatafora J.W."/>
            <person name="Berbee M.L."/>
        </authorList>
    </citation>
    <scope>NUCLEOTIDE SEQUENCE [LARGE SCALE GENOMIC DNA]</scope>
    <source>
        <strain evidence="1 2">NRRL 1564</strain>
    </source>
</reference>
<dbReference type="OrthoDB" id="6125419at2759"/>
<dbReference type="STRING" id="763665.A0A2G5BD26"/>
<gene>
    <name evidence="1" type="ORF">COEREDRAFT_80956</name>
</gene>
<organism evidence="1 2">
    <name type="scientific">Coemansia reversa (strain ATCC 12441 / NRRL 1564)</name>
    <dbReference type="NCBI Taxonomy" id="763665"/>
    <lineage>
        <taxon>Eukaryota</taxon>
        <taxon>Fungi</taxon>
        <taxon>Fungi incertae sedis</taxon>
        <taxon>Zoopagomycota</taxon>
        <taxon>Kickxellomycotina</taxon>
        <taxon>Kickxellomycetes</taxon>
        <taxon>Kickxellales</taxon>
        <taxon>Kickxellaceae</taxon>
        <taxon>Coemansia</taxon>
    </lineage>
</organism>
<keyword evidence="2" id="KW-1185">Reference proteome</keyword>
<dbReference type="Proteomes" id="UP000242474">
    <property type="component" value="Unassembled WGS sequence"/>
</dbReference>
<sequence>MALAVMHRHWIVRIINPAMVEQNNSPQASQALRTVAHTLAQAFETLRQAESGRWSMQTIPSLFYLCFVWPPRPILQRHVELHRDLFTAATRLVHKLWTPSTDNISKATRVGHLDIVNFAEIAVATLTYHLVMTLHRSTAHAVHAQLVQQYTDWVRGETGNVELAANEKP</sequence>
<feature type="non-terminal residue" evidence="1">
    <location>
        <position position="169"/>
    </location>
</feature>
<protein>
    <submittedName>
        <fullName evidence="1">Uncharacterized protein</fullName>
    </submittedName>
</protein>
<accession>A0A2G5BD26</accession>
<name>A0A2G5BD26_COERN</name>
<proteinExistence type="predicted"/>
<evidence type="ECO:0000313" key="2">
    <source>
        <dbReference type="Proteomes" id="UP000242474"/>
    </source>
</evidence>